<dbReference type="EMBL" id="LR899013">
    <property type="protein sequence ID" value="CAD7091273.1"/>
    <property type="molecule type" value="Genomic_DNA"/>
</dbReference>
<feature type="region of interest" description="Disordered" evidence="1">
    <location>
        <begin position="326"/>
        <end position="354"/>
    </location>
</feature>
<dbReference type="InParanoid" id="A0A7R8V278"/>
<protein>
    <recommendedName>
        <fullName evidence="4">Protein FAM60A</fullName>
    </recommendedName>
</protein>
<dbReference type="FunCoup" id="A0A7R8V278">
    <property type="interactions" value="27"/>
</dbReference>
<keyword evidence="3" id="KW-1185">Reference proteome</keyword>
<feature type="compositionally biased region" description="Polar residues" evidence="1">
    <location>
        <begin position="344"/>
        <end position="354"/>
    </location>
</feature>
<evidence type="ECO:0000313" key="3">
    <source>
        <dbReference type="Proteomes" id="UP000594454"/>
    </source>
</evidence>
<gene>
    <name evidence="2" type="ORF">HERILL_LOCUS13696</name>
</gene>
<dbReference type="PANTHER" id="PTHR13422:SF12">
    <property type="entry name" value="SIN3-HDAC COMPLEX-ASSOCIATED FACTOR"/>
    <property type="match status" value="1"/>
</dbReference>
<organism evidence="2 3">
    <name type="scientific">Hermetia illucens</name>
    <name type="common">Black soldier fly</name>
    <dbReference type="NCBI Taxonomy" id="343691"/>
    <lineage>
        <taxon>Eukaryota</taxon>
        <taxon>Metazoa</taxon>
        <taxon>Ecdysozoa</taxon>
        <taxon>Arthropoda</taxon>
        <taxon>Hexapoda</taxon>
        <taxon>Insecta</taxon>
        <taxon>Pterygota</taxon>
        <taxon>Neoptera</taxon>
        <taxon>Endopterygota</taxon>
        <taxon>Diptera</taxon>
        <taxon>Brachycera</taxon>
        <taxon>Stratiomyomorpha</taxon>
        <taxon>Stratiomyidae</taxon>
        <taxon>Hermetiinae</taxon>
        <taxon>Hermetia</taxon>
    </lineage>
</organism>
<dbReference type="Pfam" id="PF15396">
    <property type="entry name" value="FAM60A"/>
    <property type="match status" value="1"/>
</dbReference>
<reference evidence="2 3" key="1">
    <citation type="submission" date="2020-11" db="EMBL/GenBank/DDBJ databases">
        <authorList>
            <person name="Wallbank WR R."/>
            <person name="Pardo Diaz C."/>
            <person name="Kozak K."/>
            <person name="Martin S."/>
            <person name="Jiggins C."/>
            <person name="Moest M."/>
            <person name="Warren A I."/>
            <person name="Generalovic N T."/>
            <person name="Byers J.R.P. K."/>
            <person name="Montejo-Kovacevich G."/>
            <person name="Yen C E."/>
        </authorList>
    </citation>
    <scope>NUCLEOTIDE SEQUENCE [LARGE SCALE GENOMIC DNA]</scope>
</reference>
<accession>A0A7R8V278</accession>
<evidence type="ECO:0000256" key="1">
    <source>
        <dbReference type="SAM" id="MobiDB-lite"/>
    </source>
</evidence>
<evidence type="ECO:0008006" key="4">
    <source>
        <dbReference type="Google" id="ProtNLM"/>
    </source>
</evidence>
<evidence type="ECO:0000313" key="2">
    <source>
        <dbReference type="EMBL" id="CAD7091273.1"/>
    </source>
</evidence>
<dbReference type="OrthoDB" id="10023333at2759"/>
<dbReference type="GO" id="GO:0070822">
    <property type="term" value="C:Sin3-type complex"/>
    <property type="evidence" value="ECO:0007669"/>
    <property type="project" value="TreeGrafter"/>
</dbReference>
<dbReference type="Proteomes" id="UP000594454">
    <property type="component" value="Chromosome 5"/>
</dbReference>
<dbReference type="GO" id="GO:0030336">
    <property type="term" value="P:negative regulation of cell migration"/>
    <property type="evidence" value="ECO:0007669"/>
    <property type="project" value="TreeGrafter"/>
</dbReference>
<feature type="compositionally biased region" description="Low complexity" evidence="1">
    <location>
        <begin position="148"/>
        <end position="158"/>
    </location>
</feature>
<feature type="compositionally biased region" description="Basic and acidic residues" evidence="1">
    <location>
        <begin position="331"/>
        <end position="343"/>
    </location>
</feature>
<dbReference type="AlphaFoldDB" id="A0A7R8V278"/>
<name>A0A7R8V278_HERIL</name>
<sequence>MFSFHKPRVYRSTEGCCICRAKSSSSRFTDSKKYEDDSVKCFNLEKPRQGEICNACVLLVKRFKRLPVGSNRHWGHVVDARIGPGMKSISKFKKLKEENQQQIRQNSADNKMAIGSKISSVSEKFCKIFRKNKKKRFEDKKVDDNSSDENSSPDTPESLNSDEEGTYRSRRRRLSGIKRRKSTKPMKLLKRNLEAVGFFDENDWVSRWACCGVIYENVKIGALIIDYEKCKPCPEHIDFFKSTFIKPPQKNTNDTSFDKTELKTPYAHNHSNIQHNAMSVYSNGNLPQTADPIRMGVTAVVGKNHSALKKHHLYYKRQAENIARNECSSTKNEEDSHYNKEAKLSNSHVSQQNGHDIKMASNSKSKHSFLHKIKSDANKLVKSSLEKVSTSSSASKAQEVSESKDTKAVVISATPALPSNVPQTAVATVDANGATKFSDNSSDSGFDENLADLSQLEKERKIYIRPIESLFIASTIPITIPAPPGTKKPSISIQKTIHTPQNIALLNNQNIRAIYSAHADGSIARRDIKLPLKTDSLNPALLSPAICSTSASTHNNHNKKIFYVKGKQNIEASNN</sequence>
<proteinExistence type="predicted"/>
<dbReference type="PANTHER" id="PTHR13422">
    <property type="entry name" value="SIN3-HDAC COMPLEX-ASSOCIATED FACTOR"/>
    <property type="match status" value="1"/>
</dbReference>
<feature type="region of interest" description="Disordered" evidence="1">
    <location>
        <begin position="139"/>
        <end position="183"/>
    </location>
</feature>
<feature type="compositionally biased region" description="Basic residues" evidence="1">
    <location>
        <begin position="168"/>
        <end position="183"/>
    </location>
</feature>
<dbReference type="InterPro" id="IPR026065">
    <property type="entry name" value="FAM60A"/>
</dbReference>